<accession>A0A098B7D3</accession>
<dbReference type="SUPFAM" id="SSF53756">
    <property type="entry name" value="UDP-Glycosyltransferase/glycogen phosphorylase"/>
    <property type="match status" value="1"/>
</dbReference>
<evidence type="ECO:0000313" key="1">
    <source>
        <dbReference type="EMBL" id="CDX04759.1"/>
    </source>
</evidence>
<dbReference type="EMBL" id="LK996017">
    <property type="protein sequence ID" value="CDX04759.1"/>
    <property type="molecule type" value="Genomic_DNA"/>
</dbReference>
<gene>
    <name evidence="1" type="ORF">DPCES_4873</name>
</gene>
<dbReference type="GO" id="GO:0016757">
    <property type="term" value="F:glycosyltransferase activity"/>
    <property type="evidence" value="ECO:0007669"/>
    <property type="project" value="TreeGrafter"/>
</dbReference>
<dbReference type="PANTHER" id="PTHR45947">
    <property type="entry name" value="SULFOQUINOVOSYL TRANSFERASE SQD2"/>
    <property type="match status" value="1"/>
</dbReference>
<organism evidence="1">
    <name type="scientific">Desulfitobacterium hafniense</name>
    <name type="common">Desulfitobacterium frappieri</name>
    <dbReference type="NCBI Taxonomy" id="49338"/>
    <lineage>
        <taxon>Bacteria</taxon>
        <taxon>Bacillati</taxon>
        <taxon>Bacillota</taxon>
        <taxon>Clostridia</taxon>
        <taxon>Eubacteriales</taxon>
        <taxon>Desulfitobacteriaceae</taxon>
        <taxon>Desulfitobacterium</taxon>
    </lineage>
</organism>
<reference evidence="1" key="1">
    <citation type="submission" date="2014-07" db="EMBL/GenBank/DDBJ databases">
        <authorList>
            <person name="Hornung V.Bastian."/>
        </authorList>
    </citation>
    <scope>NUCLEOTIDE SEQUENCE</scope>
    <source>
        <strain evidence="1">PCE-S</strain>
    </source>
</reference>
<dbReference type="PANTHER" id="PTHR45947:SF3">
    <property type="entry name" value="SULFOQUINOVOSYL TRANSFERASE SQD2"/>
    <property type="match status" value="1"/>
</dbReference>
<dbReference type="RefSeq" id="WP_144677126.1">
    <property type="nucleotide sequence ID" value="NZ_LK996017.1"/>
</dbReference>
<dbReference type="AlphaFoldDB" id="A0A098B7D3"/>
<dbReference type="InterPro" id="IPR050194">
    <property type="entry name" value="Glycosyltransferase_grp1"/>
</dbReference>
<dbReference type="PATRIC" id="fig|49338.4.peg.5240"/>
<proteinExistence type="predicted"/>
<name>A0A098B7D3_DESHA</name>
<keyword evidence="1" id="KW-0808">Transferase</keyword>
<dbReference type="Pfam" id="PF13692">
    <property type="entry name" value="Glyco_trans_1_4"/>
    <property type="match status" value="1"/>
</dbReference>
<dbReference type="Gene3D" id="3.40.50.2000">
    <property type="entry name" value="Glycogen Phosphorylase B"/>
    <property type="match status" value="2"/>
</dbReference>
<dbReference type="CDD" id="cd03801">
    <property type="entry name" value="GT4_PimA-like"/>
    <property type="match status" value="1"/>
</dbReference>
<sequence length="336" mass="38027">MKVLFQVRQDYRKNPAGDTVQLLATAQALKNLGVQVFLSLNPKVQLEEYDLVHIFNATRVVDAAMYFENAKNQSKPIVVSPIYWNMAHYLKKVEMNSVALEQWESYQPWRSQLLQDCDLLLPNGQAEIEEIQRDFQVTTPFKVIPNGFPQEYLGIDGTYFREQCPGLPEEFVLSVARISSRKNQKWLAQCCQELGLTLVLAGPINEPKYFEEVQVYPNVIYLGTIQGRLLASAYAAAKVHAMPSWFETPGLSSLEAGACGAVVLSTDQGCTEEYFQDMAVYMDPFEEKSLTPALEKALTFSPEPLTKHIQKHYSWSRIGEMTLAAYKHVLVSSSHE</sequence>
<protein>
    <submittedName>
        <fullName evidence="1">Glycosyltransferase</fullName>
    </submittedName>
</protein>